<evidence type="ECO:0000259" key="3">
    <source>
        <dbReference type="PROSITE" id="PS50102"/>
    </source>
</evidence>
<dbReference type="GO" id="GO:0003723">
    <property type="term" value="F:RNA binding"/>
    <property type="evidence" value="ECO:0007669"/>
    <property type="project" value="UniProtKB-UniRule"/>
</dbReference>
<dbReference type="CDD" id="cd12420">
    <property type="entry name" value="RRM_RBPMS_like"/>
    <property type="match status" value="1"/>
</dbReference>
<dbReference type="EMBL" id="BNCO01000082">
    <property type="protein sequence ID" value="GIL66180.1"/>
    <property type="molecule type" value="Genomic_DNA"/>
</dbReference>
<keyword evidence="5" id="KW-1185">Reference proteome</keyword>
<feature type="domain" description="RRM" evidence="3">
    <location>
        <begin position="248"/>
        <end position="325"/>
    </location>
</feature>
<dbReference type="PANTHER" id="PTHR10501">
    <property type="entry name" value="U1 SMALL NUCLEAR RIBONUCLEOPROTEIN A/U2 SMALL NUCLEAR RIBONUCLEOPROTEIN B"/>
    <property type="match status" value="1"/>
</dbReference>
<dbReference type="AlphaFoldDB" id="A0A8J4BVJ8"/>
<dbReference type="SMART" id="SM00360">
    <property type="entry name" value="RRM"/>
    <property type="match status" value="2"/>
</dbReference>
<dbReference type="InterPro" id="IPR035979">
    <property type="entry name" value="RBD_domain_sf"/>
</dbReference>
<reference evidence="4" key="1">
    <citation type="journal article" date="2021" name="Proc. Natl. Acad. Sci. U.S.A.">
        <title>Three genomes in the algal genus Volvox reveal the fate of a haploid sex-determining region after a transition to homothallism.</title>
        <authorList>
            <person name="Yamamoto K."/>
            <person name="Hamaji T."/>
            <person name="Kawai-Toyooka H."/>
            <person name="Matsuzaki R."/>
            <person name="Takahashi F."/>
            <person name="Nishimura Y."/>
            <person name="Kawachi M."/>
            <person name="Noguchi H."/>
            <person name="Minakuchi Y."/>
            <person name="Umen J.G."/>
            <person name="Toyoda A."/>
            <person name="Nozaki H."/>
        </authorList>
    </citation>
    <scope>NUCLEOTIDE SEQUENCE</scope>
    <source>
        <strain evidence="4">NIES-3780</strain>
    </source>
</reference>
<proteinExistence type="predicted"/>
<dbReference type="CDD" id="cd12245">
    <property type="entry name" value="RRM_scw1_like"/>
    <property type="match status" value="1"/>
</dbReference>
<keyword evidence="1 2" id="KW-0694">RNA-binding</keyword>
<evidence type="ECO:0000313" key="4">
    <source>
        <dbReference type="EMBL" id="GIL66180.1"/>
    </source>
</evidence>
<accession>A0A8J4BVJ8</accession>
<dbReference type="InterPro" id="IPR012677">
    <property type="entry name" value="Nucleotide-bd_a/b_plait_sf"/>
</dbReference>
<dbReference type="PROSITE" id="PS50102">
    <property type="entry name" value="RRM"/>
    <property type="match status" value="1"/>
</dbReference>
<dbReference type="Gene3D" id="3.30.70.330">
    <property type="match status" value="2"/>
</dbReference>
<protein>
    <recommendedName>
        <fullName evidence="3">RRM domain-containing protein</fullName>
    </recommendedName>
</protein>
<dbReference type="InterPro" id="IPR000504">
    <property type="entry name" value="RRM_dom"/>
</dbReference>
<evidence type="ECO:0000256" key="1">
    <source>
        <dbReference type="ARBA" id="ARBA00022884"/>
    </source>
</evidence>
<dbReference type="SUPFAM" id="SSF54928">
    <property type="entry name" value="RNA-binding domain, RBD"/>
    <property type="match status" value="2"/>
</dbReference>
<evidence type="ECO:0000313" key="5">
    <source>
        <dbReference type="Proteomes" id="UP000747399"/>
    </source>
</evidence>
<name>A0A8J4BVJ8_9CHLO</name>
<evidence type="ECO:0000256" key="2">
    <source>
        <dbReference type="PROSITE-ProRule" id="PRU00176"/>
    </source>
</evidence>
<gene>
    <name evidence="4" type="ORF">Vafri_19786</name>
</gene>
<comment type="caution">
    <text evidence="4">The sequence shown here is derived from an EMBL/GenBank/DDBJ whole genome shotgun (WGS) entry which is preliminary data.</text>
</comment>
<dbReference type="Proteomes" id="UP000747399">
    <property type="component" value="Unassembled WGS sequence"/>
</dbReference>
<dbReference type="Pfam" id="PF00076">
    <property type="entry name" value="RRM_1"/>
    <property type="match status" value="1"/>
</dbReference>
<sequence length="412" mass="42526">MFGSAGTNVSSFAAEQPLSVYPVFSPALAGGPAPALASTGEEIRTIFVTGFPPNVHDRELHNLVCFLPGYEASQMNTKPTTGTAPQGFALFSSHAHAQAAMLMLHDMQFDTDCHLRCEIAHKNMYLKEDPSIRRADTRRINAATSLVATGTAGTVLATMSPTAMSPMALTSGGGPFSATVGMAPPAFTSPLLGSSLGSIRTNATNHQTLLPAPGQANAMALQQAGLISAAPSVSFGPVTNKFDNPPCNTLFIGNLGDTVDENELTQVFGRQTGYKQLKLLRHPRQVSCFVEFMDVASAAAVHSRLQGCILHTSDRGPIRIQYSKNPYGKRSPHGGSVASSAAASAAALANSMAGSYGTGHSLSSSSPSSSAALLGAAAAAAAVAGGNSMVPSSMANAIMADFGTWPQHFTLG</sequence>
<organism evidence="4 5">
    <name type="scientific">Volvox africanus</name>
    <dbReference type="NCBI Taxonomy" id="51714"/>
    <lineage>
        <taxon>Eukaryota</taxon>
        <taxon>Viridiplantae</taxon>
        <taxon>Chlorophyta</taxon>
        <taxon>core chlorophytes</taxon>
        <taxon>Chlorophyceae</taxon>
        <taxon>CS clade</taxon>
        <taxon>Chlamydomonadales</taxon>
        <taxon>Volvocaceae</taxon>
        <taxon>Volvox</taxon>
    </lineage>
</organism>